<dbReference type="InterPro" id="IPR000504">
    <property type="entry name" value="RRM_dom"/>
</dbReference>
<name>A0A7M7R207_NASVI</name>
<dbReference type="Proteomes" id="UP000002358">
    <property type="component" value="Unassembled WGS sequence"/>
</dbReference>
<keyword evidence="5" id="KW-1185">Reference proteome</keyword>
<dbReference type="InterPro" id="IPR035979">
    <property type="entry name" value="RBD_domain_sf"/>
</dbReference>
<dbReference type="RefSeq" id="XP_032457260.1">
    <property type="nucleotide sequence ID" value="XM_032601369.1"/>
</dbReference>
<dbReference type="GeneID" id="116738631"/>
<feature type="region of interest" description="Disordered" evidence="2">
    <location>
        <begin position="137"/>
        <end position="156"/>
    </location>
</feature>
<dbReference type="EnsemblMetazoa" id="XM_032601368">
    <property type="protein sequence ID" value="XP_032457259"/>
    <property type="gene ID" value="LOC116738631"/>
</dbReference>
<protein>
    <recommendedName>
        <fullName evidence="3">RRM domain-containing protein</fullName>
    </recommendedName>
</protein>
<feature type="domain" description="RRM" evidence="3">
    <location>
        <begin position="171"/>
        <end position="235"/>
    </location>
</feature>
<dbReference type="SMR" id="A0A7M7R207"/>
<dbReference type="SUPFAM" id="SSF54928">
    <property type="entry name" value="RNA-binding domain, RBD"/>
    <property type="match status" value="1"/>
</dbReference>
<dbReference type="Pfam" id="PF00076">
    <property type="entry name" value="RRM_1"/>
    <property type="match status" value="1"/>
</dbReference>
<sequence>MKRILSMNKNKGHQSSWKNQEVMRVNKINEKTMSTSIRGNPNDIKANLKQFGPCEIEKVYTDQQGRTKLIVRYQIPLHNKKAVEYATALIKKTIEQPLPDIPTQTTPAAAINIPLILPILPLLPPVLRPPLLATPLTTPLPARPQKSPSEKPIPMPEIITGPLDDTAGLRFCAQVPLGMNSEVFRRIFAIFGLLDHITFVLHKKQEHNTPLRKYLAFVQYFDKGDAKKAINHCSERFKQRWAPPRHLKKNETKYRKNTVYAAK</sequence>
<evidence type="ECO:0000259" key="3">
    <source>
        <dbReference type="Pfam" id="PF00076"/>
    </source>
</evidence>
<accession>A0A7M7R207</accession>
<dbReference type="AlphaFoldDB" id="A0A7M7R207"/>
<dbReference type="InParanoid" id="A0A7M7R207"/>
<dbReference type="InterPro" id="IPR012677">
    <property type="entry name" value="Nucleotide-bd_a/b_plait_sf"/>
</dbReference>
<keyword evidence="1" id="KW-0694">RNA-binding</keyword>
<dbReference type="EnsemblMetazoa" id="XM_032601369">
    <property type="protein sequence ID" value="XP_032457260"/>
    <property type="gene ID" value="LOC116738631"/>
</dbReference>
<organism evidence="4 5">
    <name type="scientific">Nasonia vitripennis</name>
    <name type="common">Parasitic wasp</name>
    <dbReference type="NCBI Taxonomy" id="7425"/>
    <lineage>
        <taxon>Eukaryota</taxon>
        <taxon>Metazoa</taxon>
        <taxon>Ecdysozoa</taxon>
        <taxon>Arthropoda</taxon>
        <taxon>Hexapoda</taxon>
        <taxon>Insecta</taxon>
        <taxon>Pterygota</taxon>
        <taxon>Neoptera</taxon>
        <taxon>Endopterygota</taxon>
        <taxon>Hymenoptera</taxon>
        <taxon>Apocrita</taxon>
        <taxon>Proctotrupomorpha</taxon>
        <taxon>Chalcidoidea</taxon>
        <taxon>Pteromalidae</taxon>
        <taxon>Pteromalinae</taxon>
        <taxon>Nasonia</taxon>
    </lineage>
</organism>
<proteinExistence type="predicted"/>
<dbReference type="GO" id="GO:0003723">
    <property type="term" value="F:RNA binding"/>
    <property type="evidence" value="ECO:0007669"/>
    <property type="project" value="UniProtKB-KW"/>
</dbReference>
<dbReference type="KEGG" id="nvi:116738631"/>
<evidence type="ECO:0000313" key="5">
    <source>
        <dbReference type="Proteomes" id="UP000002358"/>
    </source>
</evidence>
<dbReference type="Gene3D" id="3.30.70.330">
    <property type="match status" value="1"/>
</dbReference>
<evidence type="ECO:0000313" key="4">
    <source>
        <dbReference type="EnsemblMetazoa" id="XP_032457260"/>
    </source>
</evidence>
<evidence type="ECO:0000256" key="1">
    <source>
        <dbReference type="ARBA" id="ARBA00022884"/>
    </source>
</evidence>
<reference evidence="4" key="1">
    <citation type="submission" date="2021-01" db="UniProtKB">
        <authorList>
            <consortium name="EnsemblMetazoa"/>
        </authorList>
    </citation>
    <scope>IDENTIFICATION</scope>
</reference>
<evidence type="ECO:0000256" key="2">
    <source>
        <dbReference type="SAM" id="MobiDB-lite"/>
    </source>
</evidence>
<dbReference type="RefSeq" id="XP_032457259.1">
    <property type="nucleotide sequence ID" value="XM_032601368.1"/>
</dbReference>